<dbReference type="OrthoDB" id="5283654at2759"/>
<dbReference type="InterPro" id="IPR051609">
    <property type="entry name" value="NmrA/Isoflavone_reductase-like"/>
</dbReference>
<dbReference type="PANTHER" id="PTHR47706:SF9">
    <property type="entry name" value="NMRA-LIKE DOMAIN-CONTAINING PROTEIN-RELATED"/>
    <property type="match status" value="1"/>
</dbReference>
<keyword evidence="1" id="KW-0521">NADP</keyword>
<dbReference type="Proteomes" id="UP000016930">
    <property type="component" value="Unassembled WGS sequence"/>
</dbReference>
<dbReference type="Gene3D" id="3.90.25.10">
    <property type="entry name" value="UDP-galactose 4-epimerase, domain 1"/>
    <property type="match status" value="1"/>
</dbReference>
<dbReference type="HOGENOM" id="CLU_058266_0_0_1"/>
<protein>
    <recommendedName>
        <fullName evidence="3">NmrA-like domain-containing protein</fullName>
    </recommendedName>
</protein>
<evidence type="ECO:0000313" key="5">
    <source>
        <dbReference type="Proteomes" id="UP000016930"/>
    </source>
</evidence>
<evidence type="ECO:0000256" key="2">
    <source>
        <dbReference type="ARBA" id="ARBA00023002"/>
    </source>
</evidence>
<dbReference type="GO" id="GO:0016491">
    <property type="term" value="F:oxidoreductase activity"/>
    <property type="evidence" value="ECO:0007669"/>
    <property type="project" value="UniProtKB-KW"/>
</dbReference>
<dbReference type="EMBL" id="KB445792">
    <property type="protein sequence ID" value="EMD41175.1"/>
    <property type="molecule type" value="Genomic_DNA"/>
</dbReference>
<evidence type="ECO:0000259" key="3">
    <source>
        <dbReference type="Pfam" id="PF05368"/>
    </source>
</evidence>
<dbReference type="STRING" id="914234.M2R9S4"/>
<dbReference type="PANTHER" id="PTHR47706">
    <property type="entry name" value="NMRA-LIKE FAMILY PROTEIN"/>
    <property type="match status" value="1"/>
</dbReference>
<dbReference type="InterPro" id="IPR036291">
    <property type="entry name" value="NAD(P)-bd_dom_sf"/>
</dbReference>
<keyword evidence="2" id="KW-0560">Oxidoreductase</keyword>
<proteinExistence type="predicted"/>
<dbReference type="SUPFAM" id="SSF51735">
    <property type="entry name" value="NAD(P)-binding Rossmann-fold domains"/>
    <property type="match status" value="1"/>
</dbReference>
<accession>M2R9S4</accession>
<dbReference type="Pfam" id="PF05368">
    <property type="entry name" value="NmrA"/>
    <property type="match status" value="1"/>
</dbReference>
<dbReference type="InterPro" id="IPR008030">
    <property type="entry name" value="NmrA-like"/>
</dbReference>
<evidence type="ECO:0000256" key="1">
    <source>
        <dbReference type="ARBA" id="ARBA00022857"/>
    </source>
</evidence>
<gene>
    <name evidence="4" type="ORF">CERSUDRAFT_121713</name>
</gene>
<sequence>MSRLTSTHLSRGQYVLAIAGGTGRLGKTITEVFLTTNRPFFSSVRVLARDPSSKAAEELALKGAIVHRVDMEDIQGSLSAALQGADVVVNALATSASELNDVLVDVALESGARVYFPSEFGVDHRLNDFPGFEHSDWLKKRAHEVRVRERAGNKMKVISVYCGLFLQETMSFPGLGFDHRNLTYTCIGPATQRITFTSKEDIGKTLAELALLSLSPPSAERVPDHVRVAGDVKSFEDVRDIVRGIRQECGVNGDVMIHSEDLELTREALRDEMSKQPPLKPATFVRIIMGEGRLDFSDNNHNEIVNPGQQFWKWHTVDDLVKEMKGWIDG</sequence>
<dbReference type="Gene3D" id="3.40.50.720">
    <property type="entry name" value="NAD(P)-binding Rossmann-like Domain"/>
    <property type="match status" value="1"/>
</dbReference>
<organism evidence="4 5">
    <name type="scientific">Ceriporiopsis subvermispora (strain B)</name>
    <name type="common">White-rot fungus</name>
    <name type="synonym">Gelatoporia subvermispora</name>
    <dbReference type="NCBI Taxonomy" id="914234"/>
    <lineage>
        <taxon>Eukaryota</taxon>
        <taxon>Fungi</taxon>
        <taxon>Dikarya</taxon>
        <taxon>Basidiomycota</taxon>
        <taxon>Agaricomycotina</taxon>
        <taxon>Agaricomycetes</taxon>
        <taxon>Polyporales</taxon>
        <taxon>Gelatoporiaceae</taxon>
        <taxon>Gelatoporia</taxon>
    </lineage>
</organism>
<reference evidence="4 5" key="1">
    <citation type="journal article" date="2012" name="Proc. Natl. Acad. Sci. U.S.A.">
        <title>Comparative genomics of Ceriporiopsis subvermispora and Phanerochaete chrysosporium provide insight into selective ligninolysis.</title>
        <authorList>
            <person name="Fernandez-Fueyo E."/>
            <person name="Ruiz-Duenas F.J."/>
            <person name="Ferreira P."/>
            <person name="Floudas D."/>
            <person name="Hibbett D.S."/>
            <person name="Canessa P."/>
            <person name="Larrondo L.F."/>
            <person name="James T.Y."/>
            <person name="Seelenfreund D."/>
            <person name="Lobos S."/>
            <person name="Polanco R."/>
            <person name="Tello M."/>
            <person name="Honda Y."/>
            <person name="Watanabe T."/>
            <person name="Watanabe T."/>
            <person name="Ryu J.S."/>
            <person name="Kubicek C.P."/>
            <person name="Schmoll M."/>
            <person name="Gaskell J."/>
            <person name="Hammel K.E."/>
            <person name="St John F.J."/>
            <person name="Vanden Wymelenberg A."/>
            <person name="Sabat G."/>
            <person name="Splinter BonDurant S."/>
            <person name="Syed K."/>
            <person name="Yadav J.S."/>
            <person name="Doddapaneni H."/>
            <person name="Subramanian V."/>
            <person name="Lavin J.L."/>
            <person name="Oguiza J.A."/>
            <person name="Perez G."/>
            <person name="Pisabarro A.G."/>
            <person name="Ramirez L."/>
            <person name="Santoyo F."/>
            <person name="Master E."/>
            <person name="Coutinho P.M."/>
            <person name="Henrissat B."/>
            <person name="Lombard V."/>
            <person name="Magnuson J.K."/>
            <person name="Kuees U."/>
            <person name="Hori C."/>
            <person name="Igarashi K."/>
            <person name="Samejima M."/>
            <person name="Held B.W."/>
            <person name="Barry K.W."/>
            <person name="LaButti K.M."/>
            <person name="Lapidus A."/>
            <person name="Lindquist E.A."/>
            <person name="Lucas S.M."/>
            <person name="Riley R."/>
            <person name="Salamov A.A."/>
            <person name="Hoffmeister D."/>
            <person name="Schwenk D."/>
            <person name="Hadar Y."/>
            <person name="Yarden O."/>
            <person name="de Vries R.P."/>
            <person name="Wiebenga A."/>
            <person name="Stenlid J."/>
            <person name="Eastwood D."/>
            <person name="Grigoriev I.V."/>
            <person name="Berka R.M."/>
            <person name="Blanchette R.A."/>
            <person name="Kersten P."/>
            <person name="Martinez A.T."/>
            <person name="Vicuna R."/>
            <person name="Cullen D."/>
        </authorList>
    </citation>
    <scope>NUCLEOTIDE SEQUENCE [LARGE SCALE GENOMIC DNA]</scope>
    <source>
        <strain evidence="4 5">B</strain>
    </source>
</reference>
<name>M2R9S4_CERS8</name>
<evidence type="ECO:0000313" key="4">
    <source>
        <dbReference type="EMBL" id="EMD41175.1"/>
    </source>
</evidence>
<dbReference type="AlphaFoldDB" id="M2R9S4"/>
<keyword evidence="5" id="KW-1185">Reference proteome</keyword>
<feature type="domain" description="NmrA-like" evidence="3">
    <location>
        <begin position="16"/>
        <end position="210"/>
    </location>
</feature>